<sequence length="300" mass="32707">MAFSFTEPTTTHPTSDAAPEETQEATTDVTTDTDTVDTNADVQSDTGDTDAGDAGGEDPKGETQEGEGKEEDKPAESSQEEVSYFFGGEEVTIEVPQEVEEELKAKGLDAYAIAAELYAKDGDFSLSEETKQKLYDAFGKFAVDAYLSGLKAQNEAFMLRSENEAKEREAADVQRFTDISKECGGEEGWNRLEEWALEALSDDELTAFNAVMQSGNQYLQMYAVRELEARRKAAQGDDEVTLVQPSAPAVGASDNSPLSAQEYIREISQLSQRFGRDRKAAAEAQAKLDARRRAGMAKGL</sequence>
<keyword evidence="3" id="KW-1185">Reference proteome</keyword>
<name>A0AAV1MFZ0_9CAUD</name>
<dbReference type="Proteomes" id="UP001497442">
    <property type="component" value="Chromosome"/>
</dbReference>
<feature type="compositionally biased region" description="Basic and acidic residues" evidence="1">
    <location>
        <begin position="57"/>
        <end position="75"/>
    </location>
</feature>
<gene>
    <name evidence="2" type="ORF">K44PH129C1_LOCUS42</name>
</gene>
<organism evidence="2 3">
    <name type="scientific">Klebsiella phage vB_Kpl_K44PH129C1</name>
    <dbReference type="NCBI Taxonomy" id="3071657"/>
    <lineage>
        <taxon>Viruses</taxon>
        <taxon>Duplodnaviria</taxon>
        <taxon>Heunggongvirae</taxon>
        <taxon>Uroviricota</taxon>
        <taxon>Caudoviricetes</taxon>
        <taxon>Autographivirales</taxon>
        <taxon>Autosignataviridae</taxon>
        <taxon>Molineuxvirinae</taxon>
        <taxon>Ulipvirus</taxon>
        <taxon>Ulipvirus K44PH129C1</taxon>
    </lineage>
</organism>
<feature type="region of interest" description="Disordered" evidence="1">
    <location>
        <begin position="281"/>
        <end position="300"/>
    </location>
</feature>
<feature type="compositionally biased region" description="Low complexity" evidence="1">
    <location>
        <begin position="26"/>
        <end position="38"/>
    </location>
</feature>
<evidence type="ECO:0000256" key="1">
    <source>
        <dbReference type="SAM" id="MobiDB-lite"/>
    </source>
</evidence>
<proteinExistence type="predicted"/>
<accession>A0AAV1MFZ0</accession>
<dbReference type="EMBL" id="OY978837">
    <property type="protein sequence ID" value="CAK6597164.1"/>
    <property type="molecule type" value="Genomic_DNA"/>
</dbReference>
<evidence type="ECO:0000313" key="3">
    <source>
        <dbReference type="Proteomes" id="UP001497442"/>
    </source>
</evidence>
<reference evidence="2 3" key="1">
    <citation type="submission" date="2023-10" db="EMBL/GenBank/DDBJ databases">
        <authorList>
            <person name="Robby Concha-Eloko"/>
            <person name="Pilar Barberan- Martinez"/>
            <person name="Rafael Sanjuan"/>
            <person name="Pilar Domingo-Calap"/>
        </authorList>
    </citation>
    <scope>NUCLEOTIDE SEQUENCE [LARGE SCALE GENOMIC DNA]</scope>
</reference>
<evidence type="ECO:0000313" key="2">
    <source>
        <dbReference type="EMBL" id="CAK6597164.1"/>
    </source>
</evidence>
<feature type="compositionally biased region" description="Basic and acidic residues" evidence="1">
    <location>
        <begin position="281"/>
        <end position="292"/>
    </location>
</feature>
<feature type="compositionally biased region" description="Polar residues" evidence="1">
    <location>
        <begin position="1"/>
        <end position="14"/>
    </location>
</feature>
<protein>
    <submittedName>
        <fullName evidence="2">Head scaffolding protein</fullName>
    </submittedName>
</protein>
<feature type="region of interest" description="Disordered" evidence="1">
    <location>
        <begin position="1"/>
        <end position="89"/>
    </location>
</feature>